<gene>
    <name evidence="5" type="ORF">ACFPTN_00840</name>
</gene>
<feature type="region of interest" description="Disordered" evidence="1">
    <location>
        <begin position="1"/>
        <end position="23"/>
    </location>
</feature>
<dbReference type="PROSITE" id="PS50887">
    <property type="entry name" value="GGDEF"/>
    <property type="match status" value="1"/>
</dbReference>
<evidence type="ECO:0000259" key="3">
    <source>
        <dbReference type="PROSITE" id="PS50883"/>
    </source>
</evidence>
<dbReference type="PANTHER" id="PTHR44757:SF2">
    <property type="entry name" value="BIOFILM ARCHITECTURE MAINTENANCE PROTEIN MBAA"/>
    <property type="match status" value="1"/>
</dbReference>
<evidence type="ECO:0000259" key="2">
    <source>
        <dbReference type="PROSITE" id="PS50112"/>
    </source>
</evidence>
<dbReference type="InterPro" id="IPR035965">
    <property type="entry name" value="PAS-like_dom_sf"/>
</dbReference>
<comment type="caution">
    <text evidence="5">The sequence shown here is derived from an EMBL/GenBank/DDBJ whole genome shotgun (WGS) entry which is preliminary data.</text>
</comment>
<dbReference type="Pfam" id="PF13426">
    <property type="entry name" value="PAS_9"/>
    <property type="match status" value="1"/>
</dbReference>
<accession>A0ABW1AKW1</accession>
<dbReference type="CDD" id="cd00130">
    <property type="entry name" value="PAS"/>
    <property type="match status" value="1"/>
</dbReference>
<dbReference type="NCBIfam" id="TIGR00254">
    <property type="entry name" value="GGDEF"/>
    <property type="match status" value="1"/>
</dbReference>
<dbReference type="Gene3D" id="3.20.20.450">
    <property type="entry name" value="EAL domain"/>
    <property type="match status" value="1"/>
</dbReference>
<dbReference type="InterPro" id="IPR052155">
    <property type="entry name" value="Biofilm_reg_signaling"/>
</dbReference>
<dbReference type="Gene3D" id="3.30.70.270">
    <property type="match status" value="1"/>
</dbReference>
<dbReference type="RefSeq" id="WP_232516548.1">
    <property type="nucleotide sequence ID" value="NZ_JBHSOG010000006.1"/>
</dbReference>
<dbReference type="InterPro" id="IPR043128">
    <property type="entry name" value="Rev_trsase/Diguanyl_cyclase"/>
</dbReference>
<dbReference type="EMBL" id="JBHSOG010000006">
    <property type="protein sequence ID" value="MFC5767910.1"/>
    <property type="molecule type" value="Genomic_DNA"/>
</dbReference>
<dbReference type="InterPro" id="IPR000160">
    <property type="entry name" value="GGDEF_dom"/>
</dbReference>
<evidence type="ECO:0000259" key="4">
    <source>
        <dbReference type="PROSITE" id="PS50887"/>
    </source>
</evidence>
<feature type="domain" description="PAS" evidence="2">
    <location>
        <begin position="158"/>
        <end position="201"/>
    </location>
</feature>
<dbReference type="InterPro" id="IPR035919">
    <property type="entry name" value="EAL_sf"/>
</dbReference>
<dbReference type="Proteomes" id="UP001595974">
    <property type="component" value="Unassembled WGS sequence"/>
</dbReference>
<name>A0ABW1AKW1_9RHOO</name>
<dbReference type="PANTHER" id="PTHR44757">
    <property type="entry name" value="DIGUANYLATE CYCLASE DGCP"/>
    <property type="match status" value="1"/>
</dbReference>
<reference evidence="6" key="1">
    <citation type="journal article" date="2019" name="Int. J. Syst. Evol. Microbiol.">
        <title>The Global Catalogue of Microorganisms (GCM) 10K type strain sequencing project: providing services to taxonomists for standard genome sequencing and annotation.</title>
        <authorList>
            <consortium name="The Broad Institute Genomics Platform"/>
            <consortium name="The Broad Institute Genome Sequencing Center for Infectious Disease"/>
            <person name="Wu L."/>
            <person name="Ma J."/>
        </authorList>
    </citation>
    <scope>NUCLEOTIDE SEQUENCE [LARGE SCALE GENOMIC DNA]</scope>
    <source>
        <strain evidence="6">SHR3</strain>
    </source>
</reference>
<dbReference type="SMART" id="SM00052">
    <property type="entry name" value="EAL"/>
    <property type="match status" value="1"/>
</dbReference>
<protein>
    <submittedName>
        <fullName evidence="5">Bifunctional diguanylate cyclase/phosphodiesterase</fullName>
    </submittedName>
</protein>
<dbReference type="SUPFAM" id="SSF55785">
    <property type="entry name" value="PYP-like sensor domain (PAS domain)"/>
    <property type="match status" value="2"/>
</dbReference>
<dbReference type="InterPro" id="IPR000014">
    <property type="entry name" value="PAS"/>
</dbReference>
<dbReference type="Pfam" id="PF00990">
    <property type="entry name" value="GGDEF"/>
    <property type="match status" value="1"/>
</dbReference>
<feature type="domain" description="GGDEF" evidence="4">
    <location>
        <begin position="311"/>
        <end position="444"/>
    </location>
</feature>
<dbReference type="Pfam" id="PF13188">
    <property type="entry name" value="PAS_8"/>
    <property type="match status" value="1"/>
</dbReference>
<evidence type="ECO:0000256" key="1">
    <source>
        <dbReference type="SAM" id="MobiDB-lite"/>
    </source>
</evidence>
<sequence length="707" mass="75862">MPQPVNPAGRPQGKDDPADPFVPDLSEGAETGVYLALLELLDEGLIITGDEVILDANGAACRLLERDYRHLAGRPLAGLFPSERAFLDARARLFIRGESRGSLCMALPGGGTRDFRFIAAARLRPGIHALILAPAAESGRPRQHDAIWPKLAAALVQPLIVVDDEGRINAANGATLSALGIGREALVGQPLRERLDIRWPEADAPSFAHVRLGGAGTDLPARVLAGPRPGWHLLLLPNAAAPDDAAPGDRSAALAAMALPADAQLIRNSEPCADSRAMYLTSHDLLTGLPNRGLFEARFADAAARARQRRCSIAVMRVDLDGFKAVNRELGDHVGDLVLRQAAQRLAAAVGEGGLAARERSDSFLVLLPDIDLAGEAERCAEDLRRSLTEPITASDHAILLTASIGIALFPQDGQTLEAILGCARAALDRARRLGRNRIRMYHPEADRADVERHHFAAGLRHAIERQQLELHFQPLVDARSGQLRAGEALLRWNHPQLGQIPYRRFIGSVRDGSLIARLGDWVLKAACHHARTWPESRGRTMTVTVNVAIEHVLQGDLLGSVSAALAASGLAPACLELDLDEQVLEEESPQLAQTLQALAARGVRLAIDDFGRGLCSIPRLKRHPLQALKLHPELVRGVGRQEQDEAVVEAIASMAAPLGLSVLARGVENDAQQAFLRALDCHLQQGPLFGPPMTAAGFGAFLASRG</sequence>
<dbReference type="SMART" id="SM00267">
    <property type="entry name" value="GGDEF"/>
    <property type="match status" value="1"/>
</dbReference>
<dbReference type="PROSITE" id="PS50112">
    <property type="entry name" value="PAS"/>
    <property type="match status" value="1"/>
</dbReference>
<dbReference type="CDD" id="cd01949">
    <property type="entry name" value="GGDEF"/>
    <property type="match status" value="1"/>
</dbReference>
<dbReference type="SUPFAM" id="SSF141868">
    <property type="entry name" value="EAL domain-like"/>
    <property type="match status" value="1"/>
</dbReference>
<dbReference type="InterPro" id="IPR001633">
    <property type="entry name" value="EAL_dom"/>
</dbReference>
<organism evidence="5 6">
    <name type="scientific">Thauera sinica</name>
    <dbReference type="NCBI Taxonomy" id="2665146"/>
    <lineage>
        <taxon>Bacteria</taxon>
        <taxon>Pseudomonadati</taxon>
        <taxon>Pseudomonadota</taxon>
        <taxon>Betaproteobacteria</taxon>
        <taxon>Rhodocyclales</taxon>
        <taxon>Zoogloeaceae</taxon>
        <taxon>Thauera</taxon>
    </lineage>
</organism>
<proteinExistence type="predicted"/>
<dbReference type="Pfam" id="PF00563">
    <property type="entry name" value="EAL"/>
    <property type="match status" value="1"/>
</dbReference>
<evidence type="ECO:0000313" key="6">
    <source>
        <dbReference type="Proteomes" id="UP001595974"/>
    </source>
</evidence>
<dbReference type="CDD" id="cd01948">
    <property type="entry name" value="EAL"/>
    <property type="match status" value="1"/>
</dbReference>
<dbReference type="PROSITE" id="PS50883">
    <property type="entry name" value="EAL"/>
    <property type="match status" value="1"/>
</dbReference>
<feature type="domain" description="EAL" evidence="3">
    <location>
        <begin position="453"/>
        <end position="707"/>
    </location>
</feature>
<dbReference type="SMART" id="SM00091">
    <property type="entry name" value="PAS"/>
    <property type="match status" value="2"/>
</dbReference>
<evidence type="ECO:0000313" key="5">
    <source>
        <dbReference type="EMBL" id="MFC5767910.1"/>
    </source>
</evidence>
<dbReference type="SUPFAM" id="SSF55073">
    <property type="entry name" value="Nucleotide cyclase"/>
    <property type="match status" value="1"/>
</dbReference>
<dbReference type="InterPro" id="IPR029787">
    <property type="entry name" value="Nucleotide_cyclase"/>
</dbReference>
<keyword evidence="6" id="KW-1185">Reference proteome</keyword>